<evidence type="ECO:0000256" key="11">
    <source>
        <dbReference type="ARBA" id="ARBA00023136"/>
    </source>
</evidence>
<dbReference type="GO" id="GO:0016020">
    <property type="term" value="C:membrane"/>
    <property type="evidence" value="ECO:0007669"/>
    <property type="project" value="UniProtKB-SubCell"/>
</dbReference>
<proteinExistence type="predicted"/>
<dbReference type="GO" id="GO:0006511">
    <property type="term" value="P:ubiquitin-dependent protein catabolic process"/>
    <property type="evidence" value="ECO:0007669"/>
    <property type="project" value="TreeGrafter"/>
</dbReference>
<dbReference type="SUPFAM" id="SSF57850">
    <property type="entry name" value="RING/U-box"/>
    <property type="match status" value="1"/>
</dbReference>
<keyword evidence="4" id="KW-0808">Transferase</keyword>
<evidence type="ECO:0000256" key="12">
    <source>
        <dbReference type="PROSITE-ProRule" id="PRU00175"/>
    </source>
</evidence>
<dbReference type="EC" id="2.3.2.27" evidence="3"/>
<keyword evidence="6" id="KW-0479">Metal-binding</keyword>
<dbReference type="GO" id="GO:0016567">
    <property type="term" value="P:protein ubiquitination"/>
    <property type="evidence" value="ECO:0007669"/>
    <property type="project" value="TreeGrafter"/>
</dbReference>
<evidence type="ECO:0000256" key="2">
    <source>
        <dbReference type="ARBA" id="ARBA00004141"/>
    </source>
</evidence>
<evidence type="ECO:0000256" key="7">
    <source>
        <dbReference type="ARBA" id="ARBA00022771"/>
    </source>
</evidence>
<sequence length="233" mass="26763">MFTEYTYFQYIIYPRRHSTSPLTIELTCTEVRRKTICHPLVDDKPFKSSMPFPDKTIVHYSGLIPLNEPYDVAVVAEIDRSSPNGTSAIISRPTTTTTSNDYSLSYIKISQIMRNLIWPHNNGISTILRDINKVITSSSSSSDRGVIEVEIRKIMNRVYEIEAVFIERYGIDSNRSTEMSNGCVICMEDYTKGVFVANKLPCEHDFHANCILEWLQFNRRCPLCRFPVSLKGR</sequence>
<keyword evidence="11" id="KW-0472">Membrane</keyword>
<evidence type="ECO:0000256" key="5">
    <source>
        <dbReference type="ARBA" id="ARBA00022692"/>
    </source>
</evidence>
<dbReference type="SMART" id="SM00184">
    <property type="entry name" value="RING"/>
    <property type="match status" value="1"/>
</dbReference>
<evidence type="ECO:0000256" key="10">
    <source>
        <dbReference type="ARBA" id="ARBA00022989"/>
    </source>
</evidence>
<keyword evidence="9" id="KW-0862">Zinc</keyword>
<evidence type="ECO:0000256" key="9">
    <source>
        <dbReference type="ARBA" id="ARBA00022833"/>
    </source>
</evidence>
<evidence type="ECO:0000256" key="1">
    <source>
        <dbReference type="ARBA" id="ARBA00000900"/>
    </source>
</evidence>
<protein>
    <recommendedName>
        <fullName evidence="3">RING-type E3 ubiquitin transferase</fullName>
        <ecNumber evidence="3">2.3.2.27</ecNumber>
    </recommendedName>
</protein>
<evidence type="ECO:0000259" key="13">
    <source>
        <dbReference type="PROSITE" id="PS50089"/>
    </source>
</evidence>
<dbReference type="InterPro" id="IPR013083">
    <property type="entry name" value="Znf_RING/FYVE/PHD"/>
</dbReference>
<keyword evidence="8" id="KW-0833">Ubl conjugation pathway</keyword>
<evidence type="ECO:0000313" key="15">
    <source>
        <dbReference type="Proteomes" id="UP000489600"/>
    </source>
</evidence>
<keyword evidence="5" id="KW-0812">Transmembrane</keyword>
<evidence type="ECO:0000256" key="4">
    <source>
        <dbReference type="ARBA" id="ARBA00022679"/>
    </source>
</evidence>
<dbReference type="Gene3D" id="3.30.40.10">
    <property type="entry name" value="Zinc/RING finger domain, C3HC4 (zinc finger)"/>
    <property type="match status" value="1"/>
</dbReference>
<dbReference type="InterPro" id="IPR001841">
    <property type="entry name" value="Znf_RING"/>
</dbReference>
<feature type="domain" description="RING-type" evidence="13">
    <location>
        <begin position="183"/>
        <end position="225"/>
    </location>
</feature>
<evidence type="ECO:0000313" key="14">
    <source>
        <dbReference type="EMBL" id="VVA95266.1"/>
    </source>
</evidence>
<evidence type="ECO:0000256" key="6">
    <source>
        <dbReference type="ARBA" id="ARBA00022723"/>
    </source>
</evidence>
<gene>
    <name evidence="14" type="ORF">ANE_LOCUS5711</name>
</gene>
<dbReference type="PROSITE" id="PS50089">
    <property type="entry name" value="ZF_RING_2"/>
    <property type="match status" value="1"/>
</dbReference>
<comment type="catalytic activity">
    <reaction evidence="1">
        <text>S-ubiquitinyl-[E2 ubiquitin-conjugating enzyme]-L-cysteine + [acceptor protein]-L-lysine = [E2 ubiquitin-conjugating enzyme]-L-cysteine + N(6)-ubiquitinyl-[acceptor protein]-L-lysine.</text>
        <dbReference type="EC" id="2.3.2.27"/>
    </reaction>
</comment>
<dbReference type="Proteomes" id="UP000489600">
    <property type="component" value="Unassembled WGS sequence"/>
</dbReference>
<keyword evidence="7 12" id="KW-0863">Zinc-finger</keyword>
<dbReference type="PANTHER" id="PTHR45977:SF4">
    <property type="entry name" value="RING-TYPE DOMAIN-CONTAINING PROTEIN"/>
    <property type="match status" value="1"/>
</dbReference>
<reference evidence="14" key="1">
    <citation type="submission" date="2019-07" db="EMBL/GenBank/DDBJ databases">
        <authorList>
            <person name="Dittberner H."/>
        </authorList>
    </citation>
    <scope>NUCLEOTIDE SEQUENCE [LARGE SCALE GENOMIC DNA]</scope>
</reference>
<dbReference type="AlphaFoldDB" id="A0A565B0S9"/>
<keyword evidence="10" id="KW-1133">Transmembrane helix</keyword>
<organism evidence="14 15">
    <name type="scientific">Arabis nemorensis</name>
    <dbReference type="NCBI Taxonomy" id="586526"/>
    <lineage>
        <taxon>Eukaryota</taxon>
        <taxon>Viridiplantae</taxon>
        <taxon>Streptophyta</taxon>
        <taxon>Embryophyta</taxon>
        <taxon>Tracheophyta</taxon>
        <taxon>Spermatophyta</taxon>
        <taxon>Magnoliopsida</taxon>
        <taxon>eudicotyledons</taxon>
        <taxon>Gunneridae</taxon>
        <taxon>Pentapetalae</taxon>
        <taxon>rosids</taxon>
        <taxon>malvids</taxon>
        <taxon>Brassicales</taxon>
        <taxon>Brassicaceae</taxon>
        <taxon>Arabideae</taxon>
        <taxon>Arabis</taxon>
    </lineage>
</organism>
<comment type="caution">
    <text evidence="14">The sequence shown here is derived from an EMBL/GenBank/DDBJ whole genome shotgun (WGS) entry which is preliminary data.</text>
</comment>
<comment type="subcellular location">
    <subcellularLocation>
        <location evidence="2">Membrane</location>
        <topology evidence="2">Multi-pass membrane protein</topology>
    </subcellularLocation>
</comment>
<name>A0A565B0S9_9BRAS</name>
<dbReference type="PANTHER" id="PTHR45977">
    <property type="entry name" value="TARGET OF ERK KINASE MPK-1"/>
    <property type="match status" value="1"/>
</dbReference>
<dbReference type="CDD" id="cd16473">
    <property type="entry name" value="RING-H2_RNF103"/>
    <property type="match status" value="1"/>
</dbReference>
<dbReference type="EMBL" id="CABITT030000002">
    <property type="protein sequence ID" value="VVA95266.1"/>
    <property type="molecule type" value="Genomic_DNA"/>
</dbReference>
<dbReference type="GO" id="GO:0061630">
    <property type="term" value="F:ubiquitin protein ligase activity"/>
    <property type="evidence" value="ECO:0007669"/>
    <property type="project" value="UniProtKB-EC"/>
</dbReference>
<keyword evidence="15" id="KW-1185">Reference proteome</keyword>
<dbReference type="GO" id="GO:0008270">
    <property type="term" value="F:zinc ion binding"/>
    <property type="evidence" value="ECO:0007669"/>
    <property type="project" value="UniProtKB-KW"/>
</dbReference>
<dbReference type="OrthoDB" id="4348522at2759"/>
<dbReference type="Pfam" id="PF13639">
    <property type="entry name" value="zf-RING_2"/>
    <property type="match status" value="1"/>
</dbReference>
<evidence type="ECO:0000256" key="8">
    <source>
        <dbReference type="ARBA" id="ARBA00022786"/>
    </source>
</evidence>
<evidence type="ECO:0000256" key="3">
    <source>
        <dbReference type="ARBA" id="ARBA00012483"/>
    </source>
</evidence>
<accession>A0A565B0S9</accession>